<dbReference type="STRING" id="105559.Nwat_1048"/>
<evidence type="ECO:0000313" key="3">
    <source>
        <dbReference type="Proteomes" id="UP000000393"/>
    </source>
</evidence>
<sequence length="193" mass="22093">MNHYVVELAQTLLNTGFDQLSEREQRVIRRIAKRVHISRNVNHEFDTQLTLGQRLADRVAAFGGSWTFIILFTLILVLWVVLNSVVLARAGEAFDPYPYVFLNLVLSMLAAIQAPVIMMSQNRQVVKDRLDAAHDFEVNLKAELEIMQLHEKLDQIRDQQIKELLTLQQEHSRLLALLLECCPRPEATPPQGA</sequence>
<evidence type="ECO:0000313" key="2">
    <source>
        <dbReference type="EMBL" id="ADJ27989.1"/>
    </source>
</evidence>
<dbReference type="RefSeq" id="WP_013220089.1">
    <property type="nucleotide sequence ID" value="NC_014315.1"/>
</dbReference>
<dbReference type="OrthoDB" id="9795736at2"/>
<dbReference type="AlphaFoldDB" id="D8K512"/>
<feature type="transmembrane region" description="Helical" evidence="1">
    <location>
        <begin position="97"/>
        <end position="119"/>
    </location>
</feature>
<dbReference type="Proteomes" id="UP000000393">
    <property type="component" value="Chromosome"/>
</dbReference>
<dbReference type="Pfam" id="PF06210">
    <property type="entry name" value="DUF1003"/>
    <property type="match status" value="1"/>
</dbReference>
<keyword evidence="1" id="KW-0812">Transmembrane</keyword>
<dbReference type="KEGG" id="nwa:Nwat_1048"/>
<keyword evidence="3" id="KW-1185">Reference proteome</keyword>
<keyword evidence="1" id="KW-1133">Transmembrane helix</keyword>
<organism evidence="2 3">
    <name type="scientific">Nitrosococcus watsoni (strain C-113)</name>
    <dbReference type="NCBI Taxonomy" id="105559"/>
    <lineage>
        <taxon>Bacteria</taxon>
        <taxon>Pseudomonadati</taxon>
        <taxon>Pseudomonadota</taxon>
        <taxon>Gammaproteobacteria</taxon>
        <taxon>Chromatiales</taxon>
        <taxon>Chromatiaceae</taxon>
        <taxon>Nitrosococcus</taxon>
    </lineage>
</organism>
<reference evidence="2 3" key="1">
    <citation type="submission" date="2010-06" db="EMBL/GenBank/DDBJ databases">
        <title>Complete sequence of chromosome of Nitrosococcus watsoni C-113.</title>
        <authorList>
            <consortium name="US DOE Joint Genome Institute"/>
            <person name="Lucas S."/>
            <person name="Copeland A."/>
            <person name="Lapidus A."/>
            <person name="Cheng J.-F."/>
            <person name="Bruce D."/>
            <person name="Goodwin L."/>
            <person name="Pitluck S."/>
            <person name="Malfatti S.A."/>
            <person name="Chain P.S.G."/>
            <person name="Land M."/>
            <person name="Hauser L."/>
            <person name="Kyrpides N."/>
            <person name="Ivanova N."/>
            <person name="Cambell M.A."/>
            <person name="Heidelberg J.F."/>
            <person name="Klotz M.G."/>
            <person name="Woyke T."/>
        </authorList>
    </citation>
    <scope>NUCLEOTIDE SEQUENCE [LARGE SCALE GENOMIC DNA]</scope>
    <source>
        <strain evidence="2 3">C-113</strain>
    </source>
</reference>
<dbReference type="PANTHER" id="PTHR41386:SF1">
    <property type="entry name" value="MEMBRANE PROTEIN"/>
    <property type="match status" value="1"/>
</dbReference>
<dbReference type="PANTHER" id="PTHR41386">
    <property type="entry name" value="INTEGRAL MEMBRANE PROTEIN-RELATED"/>
    <property type="match status" value="1"/>
</dbReference>
<evidence type="ECO:0000256" key="1">
    <source>
        <dbReference type="SAM" id="Phobius"/>
    </source>
</evidence>
<dbReference type="eggNOG" id="COG4420">
    <property type="taxonomic scope" value="Bacteria"/>
</dbReference>
<keyword evidence="1" id="KW-0472">Membrane</keyword>
<protein>
    <recommendedName>
        <fullName evidence="4">Cyclic nucleotide-binding protein</fullName>
    </recommendedName>
</protein>
<accession>D8K512</accession>
<gene>
    <name evidence="2" type="ordered locus">Nwat_1048</name>
</gene>
<proteinExistence type="predicted"/>
<evidence type="ECO:0008006" key="4">
    <source>
        <dbReference type="Google" id="ProtNLM"/>
    </source>
</evidence>
<dbReference type="EMBL" id="CP002086">
    <property type="protein sequence ID" value="ADJ27989.1"/>
    <property type="molecule type" value="Genomic_DNA"/>
</dbReference>
<dbReference type="HOGENOM" id="CLU_077948_2_3_6"/>
<dbReference type="InterPro" id="IPR010406">
    <property type="entry name" value="DUF1003"/>
</dbReference>
<feature type="transmembrane region" description="Helical" evidence="1">
    <location>
        <begin position="59"/>
        <end position="82"/>
    </location>
</feature>
<name>D8K512_NITWC</name>